<comment type="subunit">
    <text evidence="7">Can homooligomerize into hexameric rings, which may be promoted by interaction with microtubules. Interacts with KATNB1, which may serve as a targeting subunit.</text>
</comment>
<dbReference type="GO" id="GO:0005524">
    <property type="term" value="F:ATP binding"/>
    <property type="evidence" value="ECO:0007669"/>
    <property type="project" value="UniProtKB-KW"/>
</dbReference>
<keyword evidence="3 7" id="KW-0547">Nucleotide-binding</keyword>
<dbReference type="GO" id="GO:0051013">
    <property type="term" value="P:microtubule severing"/>
    <property type="evidence" value="ECO:0007669"/>
    <property type="project" value="UniProtKB-UniRule"/>
</dbReference>
<dbReference type="GO" id="GO:0005737">
    <property type="term" value="C:cytoplasm"/>
    <property type="evidence" value="ECO:0007669"/>
    <property type="project" value="UniProtKB-SubCell"/>
</dbReference>
<dbReference type="OrthoDB" id="5334845at2759"/>
<name>A0A177BAN5_9BILA</name>
<proteinExistence type="inferred from homology"/>
<evidence type="ECO:0000256" key="7">
    <source>
        <dbReference type="HAMAP-Rule" id="MF_03023"/>
    </source>
</evidence>
<keyword evidence="6 7" id="KW-0413">Isomerase</keyword>
<feature type="compositionally biased region" description="Polar residues" evidence="8">
    <location>
        <begin position="126"/>
        <end position="137"/>
    </location>
</feature>
<gene>
    <name evidence="7" type="primary">KATNA1</name>
    <name evidence="10" type="ORF">A3Q56_00850</name>
</gene>
<keyword evidence="11" id="KW-1185">Reference proteome</keyword>
<feature type="domain" description="AAA+ ATPase" evidence="9">
    <location>
        <begin position="212"/>
        <end position="352"/>
    </location>
</feature>
<sequence length="460" mass="52180">MDELYSMMQVAQNKYAAGDWYIAKLLFSNCLHNVKKCSLNNKTNHTLLAKLANHLNNIIINLNHYYATLKSTEDVIINMSDSFQNKPTSSVSDDMIFKRIDIPKTRCVNRNFKKQKNVKNQRDKAFQSNKNKQNVNGNHKDPIIDEPPPSKVHSESSLNDEKLTVLEQELIMPSPNVKWDEIADLEEAKRLLKEAVVLPLILPSYFKGLRRPWKGILMVGPPGTGKTLLAKAVATECKSTFFSVSGSNLTSKYRGESEKLVRLLFESARRNAPSTIFIDEIDSICSKRGSDSEHEASRRVKSEFLVQMDGISSDVNCQGGQIIIIAATNFPWDIDEGIRRRLEKRIYIPLPTQHGREKLIQLSLMSIEVAKDINFSEMAKKLEGYSGADISNVCRDASLMYMRRRISGLNIEEIKEIPPDELEQPLTMNDINLAIDKVSRSTAQSEICKYDQWISEYGST</sequence>
<dbReference type="AlphaFoldDB" id="A0A177BAN5"/>
<dbReference type="PANTHER" id="PTHR23074:SF19">
    <property type="entry name" value="KATANIN P60 ATPASE-CONTAINING SUBUNIT A1"/>
    <property type="match status" value="1"/>
</dbReference>
<reference evidence="10 11" key="1">
    <citation type="submission" date="2016-04" db="EMBL/GenBank/DDBJ databases">
        <title>The genome of Intoshia linei affirms orthonectids as highly simplified spiralians.</title>
        <authorList>
            <person name="Mikhailov K.V."/>
            <person name="Slusarev G.S."/>
            <person name="Nikitin M.A."/>
            <person name="Logacheva M.D."/>
            <person name="Penin A."/>
            <person name="Aleoshin V."/>
            <person name="Panchin Y.V."/>
        </authorList>
    </citation>
    <scope>NUCLEOTIDE SEQUENCE [LARGE SCALE GENOMIC DNA]</scope>
    <source>
        <strain evidence="10">Intl2013</strain>
        <tissue evidence="10">Whole animal</tissue>
    </source>
</reference>
<evidence type="ECO:0000256" key="5">
    <source>
        <dbReference type="ARBA" id="ARBA00023212"/>
    </source>
</evidence>
<dbReference type="GO" id="GO:0008017">
    <property type="term" value="F:microtubule binding"/>
    <property type="evidence" value="ECO:0007669"/>
    <property type="project" value="UniProtKB-UniRule"/>
</dbReference>
<dbReference type="GO" id="GO:0005813">
    <property type="term" value="C:centrosome"/>
    <property type="evidence" value="ECO:0007669"/>
    <property type="project" value="UniProtKB-SubCell"/>
</dbReference>
<dbReference type="SUPFAM" id="SSF52540">
    <property type="entry name" value="P-loop containing nucleoside triphosphate hydrolases"/>
    <property type="match status" value="1"/>
</dbReference>
<dbReference type="InterPro" id="IPR027417">
    <property type="entry name" value="P-loop_NTPase"/>
</dbReference>
<feature type="region of interest" description="Disordered" evidence="8">
    <location>
        <begin position="117"/>
        <end position="158"/>
    </location>
</feature>
<keyword evidence="5 7" id="KW-0206">Cytoskeleton</keyword>
<dbReference type="GO" id="GO:0016887">
    <property type="term" value="F:ATP hydrolysis activity"/>
    <property type="evidence" value="ECO:0007669"/>
    <property type="project" value="InterPro"/>
</dbReference>
<dbReference type="GO" id="GO:0008568">
    <property type="term" value="F:microtubule severing ATPase activity"/>
    <property type="evidence" value="ECO:0007669"/>
    <property type="project" value="UniProtKB-EC"/>
</dbReference>
<dbReference type="InterPro" id="IPR003593">
    <property type="entry name" value="AAA+_ATPase"/>
</dbReference>
<evidence type="ECO:0000256" key="8">
    <source>
        <dbReference type="SAM" id="MobiDB-lite"/>
    </source>
</evidence>
<keyword evidence="7" id="KW-0498">Mitosis</keyword>
<keyword evidence="2 7" id="KW-0493">Microtubule</keyword>
<dbReference type="InterPro" id="IPR028596">
    <property type="entry name" value="KATNA1"/>
</dbReference>
<dbReference type="GO" id="GO:0000922">
    <property type="term" value="C:spindle pole"/>
    <property type="evidence" value="ECO:0007669"/>
    <property type="project" value="UniProtKB-SubCell"/>
</dbReference>
<dbReference type="Gene3D" id="1.10.8.60">
    <property type="match status" value="1"/>
</dbReference>
<dbReference type="GO" id="GO:0005874">
    <property type="term" value="C:microtubule"/>
    <property type="evidence" value="ECO:0007669"/>
    <property type="project" value="UniProtKB-KW"/>
</dbReference>
<feature type="binding site" evidence="7">
    <location>
        <begin position="220"/>
        <end position="227"/>
    </location>
    <ligand>
        <name>ATP</name>
        <dbReference type="ChEBI" id="CHEBI:30616"/>
    </ligand>
</feature>
<accession>A0A177BAN5</accession>
<dbReference type="InterPro" id="IPR041569">
    <property type="entry name" value="AAA_lid_3"/>
</dbReference>
<dbReference type="HAMAP" id="MF_03023">
    <property type="entry name" value="Katanin_p60_A1"/>
    <property type="match status" value="1"/>
</dbReference>
<dbReference type="FunFam" id="3.40.50.300:FF:000159">
    <property type="entry name" value="Katanin p60 ATPase-containing subunit A1"/>
    <property type="match status" value="1"/>
</dbReference>
<organism evidence="10 11">
    <name type="scientific">Intoshia linei</name>
    <dbReference type="NCBI Taxonomy" id="1819745"/>
    <lineage>
        <taxon>Eukaryota</taxon>
        <taxon>Metazoa</taxon>
        <taxon>Spiralia</taxon>
        <taxon>Lophotrochozoa</taxon>
        <taxon>Mesozoa</taxon>
        <taxon>Orthonectida</taxon>
        <taxon>Rhopaluridae</taxon>
        <taxon>Intoshia</taxon>
    </lineage>
</organism>
<dbReference type="FunFam" id="1.10.8.60:FF:000025">
    <property type="entry name" value="Katanin p60 ATPase-containing subunit A1"/>
    <property type="match status" value="1"/>
</dbReference>
<comment type="catalytic activity">
    <reaction evidence="7">
        <text>n ATP + n H2O + a microtubule = n ADP + n phosphate + (n+1) alpha/beta tubulin heterodimers.</text>
        <dbReference type="EC" id="5.6.1.1"/>
    </reaction>
</comment>
<evidence type="ECO:0000256" key="4">
    <source>
        <dbReference type="ARBA" id="ARBA00022840"/>
    </source>
</evidence>
<comment type="similarity">
    <text evidence="7">Belongs to the AAA ATPase family. Katanin p60 subunit A1 subfamily.</text>
</comment>
<evidence type="ECO:0000256" key="3">
    <source>
        <dbReference type="ARBA" id="ARBA00022741"/>
    </source>
</evidence>
<dbReference type="InterPro" id="IPR003959">
    <property type="entry name" value="ATPase_AAA_core"/>
</dbReference>
<evidence type="ECO:0000313" key="10">
    <source>
        <dbReference type="EMBL" id="OAF71377.1"/>
    </source>
</evidence>
<dbReference type="SMART" id="SM00382">
    <property type="entry name" value="AAA"/>
    <property type="match status" value="1"/>
</dbReference>
<keyword evidence="7" id="KW-0131">Cell cycle</keyword>
<comment type="function">
    <text evidence="7">Catalytic subunit of a complex which severs microtubules in an ATP-dependent manner. Microtubule severing may promote rapid reorganization of cellular microtubule arrays and the release of microtubules from the centrosome following nucleation.</text>
</comment>
<evidence type="ECO:0000256" key="1">
    <source>
        <dbReference type="ARBA" id="ARBA00022490"/>
    </source>
</evidence>
<dbReference type="Pfam" id="PF17862">
    <property type="entry name" value="AAA_lid_3"/>
    <property type="match status" value="1"/>
</dbReference>
<comment type="activity regulation">
    <text evidence="7">ATPase activity is stimulated by microtubules, which promote homooligomerization. ATP-dependent microtubule severing is stimulated by interaction with KATNB1.</text>
</comment>
<dbReference type="Pfam" id="PF00004">
    <property type="entry name" value="AAA"/>
    <property type="match status" value="1"/>
</dbReference>
<keyword evidence="1 7" id="KW-0963">Cytoplasm</keyword>
<evidence type="ECO:0000256" key="6">
    <source>
        <dbReference type="ARBA" id="ARBA00023235"/>
    </source>
</evidence>
<evidence type="ECO:0000259" key="9">
    <source>
        <dbReference type="SMART" id="SM00382"/>
    </source>
</evidence>
<dbReference type="Proteomes" id="UP000078046">
    <property type="component" value="Unassembled WGS sequence"/>
</dbReference>
<dbReference type="GO" id="GO:0051301">
    <property type="term" value="P:cell division"/>
    <property type="evidence" value="ECO:0007669"/>
    <property type="project" value="UniProtKB-KW"/>
</dbReference>
<dbReference type="EC" id="5.6.1.1" evidence="7"/>
<keyword evidence="7" id="KW-0132">Cell division</keyword>
<dbReference type="Gene3D" id="3.40.50.300">
    <property type="entry name" value="P-loop containing nucleotide triphosphate hydrolases"/>
    <property type="match status" value="1"/>
</dbReference>
<keyword evidence="4 7" id="KW-0067">ATP-binding</keyword>
<dbReference type="EMBL" id="LWCA01000056">
    <property type="protein sequence ID" value="OAF71377.1"/>
    <property type="molecule type" value="Genomic_DNA"/>
</dbReference>
<protein>
    <recommendedName>
        <fullName evidence="7">Katanin p60 ATPase-containing subunit A1</fullName>
        <shortName evidence="7">Katanin p60 subunit A1</shortName>
        <ecNumber evidence="7">5.6.1.1</ecNumber>
    </recommendedName>
    <alternativeName>
        <fullName evidence="7">p60 katanin</fullName>
    </alternativeName>
</protein>
<comment type="subcellular location">
    <subcellularLocation>
        <location evidence="7">Cytoplasm</location>
    </subcellularLocation>
    <subcellularLocation>
        <location evidence="7">Cytoplasm</location>
        <location evidence="7">Cytoskeleton</location>
        <location evidence="7">Microtubule organizing center</location>
        <location evidence="7">Centrosome</location>
    </subcellularLocation>
    <subcellularLocation>
        <location evidence="7">Cytoplasm</location>
        <location evidence="7">Cytoskeleton</location>
        <location evidence="7">Spindle pole</location>
    </subcellularLocation>
    <subcellularLocation>
        <location evidence="7">Cytoplasm</location>
        <location evidence="7">Cytoskeleton</location>
        <location evidence="7">Spindle</location>
    </subcellularLocation>
    <text evidence="7">Predominantly cytoplasmic. Also localized to the interphase centrosome and the mitotic spindle poles. Enhanced recruitment to the mitotic spindle poles requires microtubules and interaction with KATNB1.</text>
</comment>
<evidence type="ECO:0000256" key="2">
    <source>
        <dbReference type="ARBA" id="ARBA00022701"/>
    </source>
</evidence>
<dbReference type="InterPro" id="IPR050304">
    <property type="entry name" value="MT-severing_AAA_ATPase"/>
</dbReference>
<dbReference type="PANTHER" id="PTHR23074">
    <property type="entry name" value="AAA DOMAIN-CONTAINING"/>
    <property type="match status" value="1"/>
</dbReference>
<evidence type="ECO:0000313" key="11">
    <source>
        <dbReference type="Proteomes" id="UP000078046"/>
    </source>
</evidence>
<comment type="caution">
    <text evidence="10">The sequence shown here is derived from an EMBL/GenBank/DDBJ whole genome shotgun (WGS) entry which is preliminary data.</text>
</comment>